<sequence>MNDRVTISTKLARRENKVLRPRDAGDVYAHPRSEFERLLEQAVLSHICTGYYALAPMERLGDPRWRPDLAAVALGIAQADYGRDAVALMSITAAGRHGALPRAIATAVVAVPKQRPVLHTNVGDVVFVKRDVGRLDLERVETELTAGWMTTPEQTALDIAARPKLGGIEEADAASILRALSRKIDWAVTEELARDQHRPAALARVREAYATALGW</sequence>
<evidence type="ECO:0000313" key="2">
    <source>
        <dbReference type="EMBL" id="SMD23759.1"/>
    </source>
</evidence>
<dbReference type="Proteomes" id="UP000192840">
    <property type="component" value="Unassembled WGS sequence"/>
</dbReference>
<dbReference type="InterPro" id="IPR018547">
    <property type="entry name" value="AbiEi_C"/>
</dbReference>
<dbReference type="STRING" id="40571.SAMN05660733_07386"/>
<feature type="domain" description="AbiEi antitoxin C-terminal" evidence="1">
    <location>
        <begin position="78"/>
        <end position="195"/>
    </location>
</feature>
<accession>A0A1W2FP51</accession>
<dbReference type="Pfam" id="PF09407">
    <property type="entry name" value="AbiEi_1"/>
    <property type="match status" value="1"/>
</dbReference>
<gene>
    <name evidence="2" type="ORF">SAMN05660733_07386</name>
</gene>
<protein>
    <recommendedName>
        <fullName evidence="1">AbiEi antitoxin C-terminal domain-containing protein</fullName>
    </recommendedName>
</protein>
<evidence type="ECO:0000313" key="3">
    <source>
        <dbReference type="Proteomes" id="UP000192840"/>
    </source>
</evidence>
<name>A0A1W2FP51_9PSEU</name>
<dbReference type="RefSeq" id="WP_030482076.1">
    <property type="nucleotide sequence ID" value="NZ_FWYC01000019.1"/>
</dbReference>
<proteinExistence type="predicted"/>
<evidence type="ECO:0000259" key="1">
    <source>
        <dbReference type="Pfam" id="PF09407"/>
    </source>
</evidence>
<dbReference type="OrthoDB" id="5055735at2"/>
<keyword evidence="3" id="KW-1185">Reference proteome</keyword>
<reference evidence="3" key="1">
    <citation type="submission" date="2017-04" db="EMBL/GenBank/DDBJ databases">
        <authorList>
            <person name="Varghese N."/>
            <person name="Submissions S."/>
        </authorList>
    </citation>
    <scope>NUCLEOTIDE SEQUENCE [LARGE SCALE GENOMIC DNA]</scope>
    <source>
        <strain evidence="3">DSM 44073</strain>
    </source>
</reference>
<dbReference type="eggNOG" id="ENOG5033I5T">
    <property type="taxonomic scope" value="Bacteria"/>
</dbReference>
<dbReference type="AlphaFoldDB" id="A0A1W2FP51"/>
<dbReference type="EMBL" id="FWYC01000019">
    <property type="protein sequence ID" value="SMD23759.1"/>
    <property type="molecule type" value="Genomic_DNA"/>
</dbReference>
<organism evidence="2 3">
    <name type="scientific">Lentzea albidocapillata</name>
    <dbReference type="NCBI Taxonomy" id="40571"/>
    <lineage>
        <taxon>Bacteria</taxon>
        <taxon>Bacillati</taxon>
        <taxon>Actinomycetota</taxon>
        <taxon>Actinomycetes</taxon>
        <taxon>Pseudonocardiales</taxon>
        <taxon>Pseudonocardiaceae</taxon>
        <taxon>Lentzea</taxon>
    </lineage>
</organism>